<dbReference type="InterPro" id="IPR000408">
    <property type="entry name" value="Reg_chr_condens"/>
</dbReference>
<dbReference type="EMBL" id="ADBJ01000038">
    <property type="protein sequence ID" value="EFA78194.1"/>
    <property type="molecule type" value="Genomic_DNA"/>
</dbReference>
<feature type="repeat" description="RCC1" evidence="3">
    <location>
        <begin position="194"/>
        <end position="246"/>
    </location>
</feature>
<dbReference type="STRING" id="670386.D3BJW4"/>
<dbReference type="InterPro" id="IPR009091">
    <property type="entry name" value="RCC1/BLIP-II"/>
</dbReference>
<feature type="repeat" description="RCC1" evidence="3">
    <location>
        <begin position="247"/>
        <end position="296"/>
    </location>
</feature>
<dbReference type="Proteomes" id="UP000001396">
    <property type="component" value="Unassembled WGS sequence"/>
</dbReference>
<gene>
    <name evidence="5" type="ORF">PPL_08844</name>
</gene>
<dbReference type="PROSITE" id="PS50012">
    <property type="entry name" value="RCC1_3"/>
    <property type="match status" value="4"/>
</dbReference>
<sequence length="450" mass="49869">MLMNVISASQRLSKSATSTTLFRHDALINNVYRYQSFNFCSSTNNNTNNNNNNNNNDHVKLKVPRVKYTNLLKYYHNYNKLVYSWGSGSNGKLGLRNDVTQLIKPTLIEDLLYDNITNISCCTTCSLFATDKSRLYGCGNNAYGQLIIGNGKIPLLETIQPIDEEFHKTIADSGKRLVQLTSGTYHNGAVYDDGTAYLWGSGNSGQVGAAKYARLQFQPLLNTKLSNLGTKQLALGSTFSLALTNDGDIYSFGSAMFNELGHDSEFTERVPKKIVTNYKFTAISAGYFHGIALTTGNKVVVWGRNQEGQCKPVESGMEKGCFSGLFELDLSGVNGKVIHIRSGSFSNYILTDSGNMYSIGSNSHGQLGVGDDFKFGELNHIKSIENIQMFWTGHQYVIAKDSQGRYYGWGSNYDFQLANEKRCVYNMPILLDNLSSIGNIEEIAASVTHY</sequence>
<keyword evidence="6" id="KW-1185">Reference proteome</keyword>
<dbReference type="GeneID" id="31364321"/>
<dbReference type="SUPFAM" id="SSF50985">
    <property type="entry name" value="RCC1/BLIP-II"/>
    <property type="match status" value="1"/>
</dbReference>
<dbReference type="PRINTS" id="PR00633">
    <property type="entry name" value="RCCNDNSATION"/>
</dbReference>
<dbReference type="AlphaFoldDB" id="D3BJW4"/>
<evidence type="ECO:0000313" key="6">
    <source>
        <dbReference type="Proteomes" id="UP000001396"/>
    </source>
</evidence>
<evidence type="ECO:0000256" key="3">
    <source>
        <dbReference type="PROSITE-ProRule" id="PRU00235"/>
    </source>
</evidence>
<evidence type="ECO:0000313" key="5">
    <source>
        <dbReference type="EMBL" id="EFA78194.1"/>
    </source>
</evidence>
<evidence type="ECO:0000259" key="4">
    <source>
        <dbReference type="Pfam" id="PF25390"/>
    </source>
</evidence>
<feature type="repeat" description="RCC1" evidence="3">
    <location>
        <begin position="404"/>
        <end position="450"/>
    </location>
</feature>
<reference evidence="5 6" key="1">
    <citation type="journal article" date="2011" name="Genome Res.">
        <title>Phylogeny-wide analysis of social amoeba genomes highlights ancient origins for complex intercellular communication.</title>
        <authorList>
            <person name="Heidel A.J."/>
            <person name="Lawal H.M."/>
            <person name="Felder M."/>
            <person name="Schilde C."/>
            <person name="Helps N.R."/>
            <person name="Tunggal B."/>
            <person name="Rivero F."/>
            <person name="John U."/>
            <person name="Schleicher M."/>
            <person name="Eichinger L."/>
            <person name="Platzer M."/>
            <person name="Noegel A.A."/>
            <person name="Schaap P."/>
            <person name="Gloeckner G."/>
        </authorList>
    </citation>
    <scope>NUCLEOTIDE SEQUENCE [LARGE SCALE GENOMIC DNA]</scope>
    <source>
        <strain evidence="6">ATCC 26659 / Pp 5 / PN500</strain>
    </source>
</reference>
<dbReference type="PANTHER" id="PTHR45982:SF1">
    <property type="entry name" value="REGULATOR OF CHROMOSOME CONDENSATION"/>
    <property type="match status" value="1"/>
</dbReference>
<evidence type="ECO:0000256" key="1">
    <source>
        <dbReference type="ARBA" id="ARBA00022658"/>
    </source>
</evidence>
<evidence type="ECO:0000256" key="2">
    <source>
        <dbReference type="ARBA" id="ARBA00022737"/>
    </source>
</evidence>
<dbReference type="Gene3D" id="2.130.10.30">
    <property type="entry name" value="Regulator of chromosome condensation 1/beta-lactamase-inhibitor protein II"/>
    <property type="match status" value="2"/>
</dbReference>
<dbReference type="PANTHER" id="PTHR45982">
    <property type="entry name" value="REGULATOR OF CHROMOSOME CONDENSATION"/>
    <property type="match status" value="1"/>
</dbReference>
<keyword evidence="2" id="KW-0677">Repeat</keyword>
<accession>D3BJW4</accession>
<dbReference type="Pfam" id="PF25390">
    <property type="entry name" value="WD40_RLD"/>
    <property type="match status" value="1"/>
</dbReference>
<organism evidence="5 6">
    <name type="scientific">Heterostelium pallidum (strain ATCC 26659 / Pp 5 / PN500)</name>
    <name type="common">Cellular slime mold</name>
    <name type="synonym">Polysphondylium pallidum</name>
    <dbReference type="NCBI Taxonomy" id="670386"/>
    <lineage>
        <taxon>Eukaryota</taxon>
        <taxon>Amoebozoa</taxon>
        <taxon>Evosea</taxon>
        <taxon>Eumycetozoa</taxon>
        <taxon>Dictyostelia</taxon>
        <taxon>Acytosteliales</taxon>
        <taxon>Acytosteliaceae</taxon>
        <taxon>Heterostelium</taxon>
    </lineage>
</organism>
<feature type="repeat" description="RCC1" evidence="3">
    <location>
        <begin position="80"/>
        <end position="132"/>
    </location>
</feature>
<dbReference type="InParanoid" id="D3BJW4"/>
<proteinExistence type="predicted"/>
<dbReference type="OMA" id="LTWGRNQ"/>
<keyword evidence="1" id="KW-0344">Guanine-nucleotide releasing factor</keyword>
<dbReference type="InterPro" id="IPR058923">
    <property type="entry name" value="RCC1-like_dom"/>
</dbReference>
<name>D3BJW4_HETP5</name>
<dbReference type="InterPro" id="IPR051553">
    <property type="entry name" value="Ran_GTPase-activating"/>
</dbReference>
<protein>
    <recommendedName>
        <fullName evidence="4">RCC1-like domain-containing protein</fullName>
    </recommendedName>
</protein>
<comment type="caution">
    <text evidence="5">The sequence shown here is derived from an EMBL/GenBank/DDBJ whole genome shotgun (WGS) entry which is preliminary data.</text>
</comment>
<feature type="domain" description="RCC1-like" evidence="4">
    <location>
        <begin position="82"/>
        <end position="449"/>
    </location>
</feature>
<dbReference type="RefSeq" id="XP_020430320.1">
    <property type="nucleotide sequence ID" value="XM_020579645.1"/>
</dbReference>